<keyword evidence="2" id="KW-0863">Zinc-finger</keyword>
<dbReference type="EMBL" id="BDDD01000632">
    <property type="protein sequence ID" value="GAV68474.1"/>
    <property type="molecule type" value="Genomic_DNA"/>
</dbReference>
<dbReference type="OrthoDB" id="692041at2759"/>
<accession>A0A1Q3BKT4</accession>
<comment type="caution">
    <text evidence="4">The sequence shown here is derived from an EMBL/GenBank/DDBJ whole genome shotgun (WGS) entry which is preliminary data.</text>
</comment>
<protein>
    <submittedName>
        <fullName evidence="4">Uncharacterized protein</fullName>
    </submittedName>
</protein>
<proteinExistence type="predicted"/>
<evidence type="ECO:0000256" key="1">
    <source>
        <dbReference type="ARBA" id="ARBA00022723"/>
    </source>
</evidence>
<evidence type="ECO:0000313" key="4">
    <source>
        <dbReference type="EMBL" id="GAV68474.1"/>
    </source>
</evidence>
<name>A0A1Q3BKT4_CEPFO</name>
<evidence type="ECO:0000256" key="3">
    <source>
        <dbReference type="ARBA" id="ARBA00022833"/>
    </source>
</evidence>
<keyword evidence="3" id="KW-0862">Zinc</keyword>
<dbReference type="PANTHER" id="PTHR34451:SF15">
    <property type="entry name" value="PHD-TYPE DOMAIN-CONTAINING PROTEIN"/>
    <property type="match status" value="1"/>
</dbReference>
<evidence type="ECO:0000256" key="2">
    <source>
        <dbReference type="ARBA" id="ARBA00022771"/>
    </source>
</evidence>
<dbReference type="PANTHER" id="PTHR34451">
    <property type="entry name" value="PHD FINGER FAMILY PROTEIN"/>
    <property type="match status" value="1"/>
</dbReference>
<keyword evidence="5" id="KW-1185">Reference proteome</keyword>
<dbReference type="InParanoid" id="A0A1Q3BKT4"/>
<gene>
    <name evidence="4" type="ORF">CFOL_v3_11977</name>
</gene>
<dbReference type="GO" id="GO:0008270">
    <property type="term" value="F:zinc ion binding"/>
    <property type="evidence" value="ECO:0007669"/>
    <property type="project" value="UniProtKB-KW"/>
</dbReference>
<dbReference type="AlphaFoldDB" id="A0A1Q3BKT4"/>
<reference evidence="5" key="1">
    <citation type="submission" date="2016-04" db="EMBL/GenBank/DDBJ databases">
        <title>Cephalotus genome sequencing.</title>
        <authorList>
            <person name="Fukushima K."/>
            <person name="Hasebe M."/>
            <person name="Fang X."/>
        </authorList>
    </citation>
    <scope>NUCLEOTIDE SEQUENCE [LARGE SCALE GENOMIC DNA]</scope>
    <source>
        <strain evidence="5">cv. St1</strain>
    </source>
</reference>
<dbReference type="InterPro" id="IPR019786">
    <property type="entry name" value="Zinc_finger_PHD-type_CS"/>
</dbReference>
<dbReference type="STRING" id="3775.A0A1Q3BKT4"/>
<keyword evidence="1" id="KW-0479">Metal-binding</keyword>
<dbReference type="Proteomes" id="UP000187406">
    <property type="component" value="Unassembled WGS sequence"/>
</dbReference>
<evidence type="ECO:0000313" key="5">
    <source>
        <dbReference type="Proteomes" id="UP000187406"/>
    </source>
</evidence>
<sequence>MNLLPTPPTTTRRRIEECSNCGTHNKWVIHNVRLRGIHRRLCTSCVLRLHPSSFCPSCFLFYESNPPHPSKRISCSNCSSFTHTHCASSSASPFLCPPCSDPSFTFFDVPQDNPSFDNKLALVLLCAAKIASASMGKAVIVARAEAERRVREAALARKRAREALEHVFFLDSKAREKARKNDAHHCMNNAAAAANNTNTNTDTDTNGVSEVSGLGFLGGHTDKEKDIMDGFDGFVEKRMDVERNVKQNVGLVINGSVIVKEKEKDKSGDLVNVLLNNDNTDVKLLHNSLPNQRDIGSTK</sequence>
<dbReference type="PROSITE" id="PS01359">
    <property type="entry name" value="ZF_PHD_1"/>
    <property type="match status" value="1"/>
</dbReference>
<organism evidence="4 5">
    <name type="scientific">Cephalotus follicularis</name>
    <name type="common">Albany pitcher plant</name>
    <dbReference type="NCBI Taxonomy" id="3775"/>
    <lineage>
        <taxon>Eukaryota</taxon>
        <taxon>Viridiplantae</taxon>
        <taxon>Streptophyta</taxon>
        <taxon>Embryophyta</taxon>
        <taxon>Tracheophyta</taxon>
        <taxon>Spermatophyta</taxon>
        <taxon>Magnoliopsida</taxon>
        <taxon>eudicotyledons</taxon>
        <taxon>Gunneridae</taxon>
        <taxon>Pentapetalae</taxon>
        <taxon>rosids</taxon>
        <taxon>fabids</taxon>
        <taxon>Oxalidales</taxon>
        <taxon>Cephalotaceae</taxon>
        <taxon>Cephalotus</taxon>
    </lineage>
</organism>
<dbReference type="FunCoup" id="A0A1Q3BKT4">
    <property type="interactions" value="1017"/>
</dbReference>